<evidence type="ECO:0000313" key="2">
    <source>
        <dbReference type="Proteomes" id="UP000528945"/>
    </source>
</evidence>
<protein>
    <submittedName>
        <fullName evidence="1">Uncharacterized protein</fullName>
    </submittedName>
</protein>
<evidence type="ECO:0000313" key="1">
    <source>
        <dbReference type="EMBL" id="MBB3877178.1"/>
    </source>
</evidence>
<accession>A0AAW3TVF1</accession>
<dbReference type="RefSeq" id="WP_061781375.1">
    <property type="nucleotide sequence ID" value="NZ_JACIDB010000012.1"/>
</dbReference>
<dbReference type="Proteomes" id="UP000528945">
    <property type="component" value="Unassembled WGS sequence"/>
</dbReference>
<dbReference type="EMBL" id="JACIDB010000012">
    <property type="protein sequence ID" value="MBB3877178.1"/>
    <property type="molecule type" value="Genomic_DNA"/>
</dbReference>
<comment type="caution">
    <text evidence="1">The sequence shown here is derived from an EMBL/GenBank/DDBJ whole genome shotgun (WGS) entry which is preliminary data.</text>
</comment>
<reference evidence="1 2" key="1">
    <citation type="submission" date="2020-08" db="EMBL/GenBank/DDBJ databases">
        <title>Genomic Encyclopedia of Type Strains, Phase IV (KMG-IV): sequencing the most valuable type-strain genomes for metagenomic binning, comparative biology and taxonomic classification.</title>
        <authorList>
            <person name="Goeker M."/>
        </authorList>
    </citation>
    <scope>NUCLEOTIDE SEQUENCE [LARGE SCALE GENOMIC DNA]</scope>
    <source>
        <strain evidence="1 2">DSM 15581</strain>
    </source>
</reference>
<dbReference type="GeneID" id="78487910"/>
<dbReference type="AlphaFoldDB" id="A0AAW3TVF1"/>
<sequence length="73" mass="7982">MTAPRLMAPAFAPAWRAGHLPICQMTEGPNDAQIVNAVNSILTMLDVELVGAERMITRYSYHPASLNRADEVS</sequence>
<name>A0AAW3TVF1_9SPHN</name>
<keyword evidence="2" id="KW-1185">Reference proteome</keyword>
<gene>
    <name evidence="1" type="ORF">GGR47_003446</name>
</gene>
<organism evidence="1 2">
    <name type="scientific">Sphingomonas aquatilis</name>
    <dbReference type="NCBI Taxonomy" id="93063"/>
    <lineage>
        <taxon>Bacteria</taxon>
        <taxon>Pseudomonadati</taxon>
        <taxon>Pseudomonadota</taxon>
        <taxon>Alphaproteobacteria</taxon>
        <taxon>Sphingomonadales</taxon>
        <taxon>Sphingomonadaceae</taxon>
        <taxon>Sphingomonas</taxon>
    </lineage>
</organism>
<proteinExistence type="predicted"/>